<evidence type="ECO:0000259" key="6">
    <source>
        <dbReference type="Pfam" id="PF07992"/>
    </source>
</evidence>
<comment type="similarity">
    <text evidence="1">Belongs to the FAD-dependent oxidoreductase family.</text>
</comment>
<evidence type="ECO:0000256" key="5">
    <source>
        <dbReference type="ARBA" id="ARBA00057036"/>
    </source>
</evidence>
<dbReference type="AlphaFoldDB" id="A0AAP0RRS5"/>
<dbReference type="PANTHER" id="PTHR43735">
    <property type="entry name" value="APOPTOSIS-INDUCING FACTOR 1"/>
    <property type="match status" value="1"/>
</dbReference>
<proteinExistence type="inferred from homology"/>
<sequence length="370" mass="40241">MAAIEGSWGGGGEKKTVVVVGGGVAGSMVAKSLQFVANVVLIDQKDYFEISWASLRVMVEPSFAERSVINHSDYLTNGHIVTSTAVNITESEVLTAQGDLIAYDYLVVATGHMESFSRTRIEKLSQYQEEFKKIKSANSILIVGGGPTGVELAGEIVVDFPDKKVTLVHRGPRLLEFIGSKASNKALNWLTSKKVEVIFQQSVDLNSVSDGIYHTSGGETITADCHFLCTGKPLSSAWLKETVLKNRLDMLGRLKVDEHLRVRGHENIFAIGDITDISELKQGYLAQRHALVTAKNLKLLMTGGKESKMATYKPGSTMAIVSLGRKEAVAEFPFMTLIGCIPGLIKSKDLFVGKARKQLGLKPGHTENKM</sequence>
<dbReference type="GO" id="GO:0050660">
    <property type="term" value="F:flavin adenine dinucleotide binding"/>
    <property type="evidence" value="ECO:0007669"/>
    <property type="project" value="TreeGrafter"/>
</dbReference>
<feature type="domain" description="FAD/NAD(P)-binding" evidence="6">
    <location>
        <begin position="16"/>
        <end position="288"/>
    </location>
</feature>
<comment type="caution">
    <text evidence="7">The sequence shown here is derived from an EMBL/GenBank/DDBJ whole genome shotgun (WGS) entry which is preliminary data.</text>
</comment>
<protein>
    <recommendedName>
        <fullName evidence="6">FAD/NAD(P)-binding domain-containing protein</fullName>
    </recommendedName>
</protein>
<dbReference type="GO" id="GO:0004174">
    <property type="term" value="F:electron-transferring-flavoprotein dehydrogenase activity"/>
    <property type="evidence" value="ECO:0007669"/>
    <property type="project" value="TreeGrafter"/>
</dbReference>
<evidence type="ECO:0000313" key="8">
    <source>
        <dbReference type="Proteomes" id="UP001415857"/>
    </source>
</evidence>
<reference evidence="7 8" key="1">
    <citation type="journal article" date="2024" name="Plant J.">
        <title>Genome sequences and population genomics reveal climatic adaptation and genomic divergence between two closely related sweetgum species.</title>
        <authorList>
            <person name="Xu W.Q."/>
            <person name="Ren C.Q."/>
            <person name="Zhang X.Y."/>
            <person name="Comes H.P."/>
            <person name="Liu X.H."/>
            <person name="Li Y.G."/>
            <person name="Kettle C.J."/>
            <person name="Jalonen R."/>
            <person name="Gaisberger H."/>
            <person name="Ma Y.Z."/>
            <person name="Qiu Y.X."/>
        </authorList>
    </citation>
    <scope>NUCLEOTIDE SEQUENCE [LARGE SCALE GENOMIC DNA]</scope>
    <source>
        <strain evidence="7">Hangzhou</strain>
    </source>
</reference>
<comment type="function">
    <text evidence="5">Putative FAD-dependent oxidoreductase.</text>
</comment>
<dbReference type="Proteomes" id="UP001415857">
    <property type="component" value="Unassembled WGS sequence"/>
</dbReference>
<evidence type="ECO:0000313" key="7">
    <source>
        <dbReference type="EMBL" id="KAK9282943.1"/>
    </source>
</evidence>
<evidence type="ECO:0000256" key="4">
    <source>
        <dbReference type="ARBA" id="ARBA00023002"/>
    </source>
</evidence>
<keyword evidence="2" id="KW-0285">Flavoprotein</keyword>
<dbReference type="PRINTS" id="PR00368">
    <property type="entry name" value="FADPNR"/>
</dbReference>
<name>A0AAP0RRS5_LIQFO</name>
<keyword evidence="8" id="KW-1185">Reference proteome</keyword>
<dbReference type="FunFam" id="3.50.50.100:FF:000006">
    <property type="entry name" value="apoptosis-inducing factor 2"/>
    <property type="match status" value="1"/>
</dbReference>
<dbReference type="SUPFAM" id="SSF51905">
    <property type="entry name" value="FAD/NAD(P)-binding domain"/>
    <property type="match status" value="1"/>
</dbReference>
<dbReference type="Gene3D" id="3.50.50.100">
    <property type="match status" value="1"/>
</dbReference>
<dbReference type="PANTHER" id="PTHR43735:SF3">
    <property type="entry name" value="FERROPTOSIS SUPPRESSOR PROTEIN 1"/>
    <property type="match status" value="1"/>
</dbReference>
<dbReference type="InterPro" id="IPR036188">
    <property type="entry name" value="FAD/NAD-bd_sf"/>
</dbReference>
<dbReference type="EMBL" id="JBBPBK010000006">
    <property type="protein sequence ID" value="KAK9282943.1"/>
    <property type="molecule type" value="Genomic_DNA"/>
</dbReference>
<evidence type="ECO:0000256" key="2">
    <source>
        <dbReference type="ARBA" id="ARBA00022630"/>
    </source>
</evidence>
<dbReference type="InterPro" id="IPR023753">
    <property type="entry name" value="FAD/NAD-binding_dom"/>
</dbReference>
<organism evidence="7 8">
    <name type="scientific">Liquidambar formosana</name>
    <name type="common">Formosan gum</name>
    <dbReference type="NCBI Taxonomy" id="63359"/>
    <lineage>
        <taxon>Eukaryota</taxon>
        <taxon>Viridiplantae</taxon>
        <taxon>Streptophyta</taxon>
        <taxon>Embryophyta</taxon>
        <taxon>Tracheophyta</taxon>
        <taxon>Spermatophyta</taxon>
        <taxon>Magnoliopsida</taxon>
        <taxon>eudicotyledons</taxon>
        <taxon>Gunneridae</taxon>
        <taxon>Pentapetalae</taxon>
        <taxon>Saxifragales</taxon>
        <taxon>Altingiaceae</taxon>
        <taxon>Liquidambar</taxon>
    </lineage>
</organism>
<dbReference type="Pfam" id="PF07992">
    <property type="entry name" value="Pyr_redox_2"/>
    <property type="match status" value="1"/>
</dbReference>
<evidence type="ECO:0000256" key="1">
    <source>
        <dbReference type="ARBA" id="ARBA00006442"/>
    </source>
</evidence>
<keyword evidence="3" id="KW-0274">FAD</keyword>
<dbReference type="GO" id="GO:0005737">
    <property type="term" value="C:cytoplasm"/>
    <property type="evidence" value="ECO:0007669"/>
    <property type="project" value="TreeGrafter"/>
</dbReference>
<keyword evidence="4" id="KW-0560">Oxidoreductase</keyword>
<accession>A0AAP0RRS5</accession>
<evidence type="ECO:0000256" key="3">
    <source>
        <dbReference type="ARBA" id="ARBA00022827"/>
    </source>
</evidence>
<gene>
    <name evidence="7" type="ORF">L1049_011168</name>
</gene>